<dbReference type="RefSeq" id="WP_019783371.1">
    <property type="nucleotide sequence ID" value="NZ_KI259718.1"/>
</dbReference>
<feature type="transmembrane region" description="Helical" evidence="1">
    <location>
        <begin position="7"/>
        <end position="28"/>
    </location>
</feature>
<dbReference type="HOGENOM" id="CLU_2848114_0_0_9"/>
<comment type="caution">
    <text evidence="2">The sequence shown here is derived from an EMBL/GenBank/DDBJ whole genome shotgun (WGS) entry which is preliminary data.</text>
</comment>
<keyword evidence="1" id="KW-0472">Membrane</keyword>
<keyword evidence="1" id="KW-0812">Transmembrane</keyword>
<evidence type="ECO:0000313" key="2">
    <source>
        <dbReference type="EMBL" id="ERJ79076.1"/>
    </source>
</evidence>
<dbReference type="OrthoDB" id="2223962at2"/>
<dbReference type="PATRIC" id="fig|1227275.3.peg.69"/>
<proteinExistence type="predicted"/>
<dbReference type="EMBL" id="AWVA01000005">
    <property type="protein sequence ID" value="ERJ79076.1"/>
    <property type="molecule type" value="Genomic_DNA"/>
</dbReference>
<protein>
    <submittedName>
        <fullName evidence="2">Uncharacterized protein</fullName>
    </submittedName>
</protein>
<gene>
    <name evidence="2" type="ORF">HMPREF1557_00076</name>
</gene>
<keyword evidence="1" id="KW-1133">Transmembrane helix</keyword>
<evidence type="ECO:0000313" key="3">
    <source>
        <dbReference type="Proteomes" id="UP000016617"/>
    </source>
</evidence>
<accession>U2IYP1</accession>
<name>U2IYP1_9STRE</name>
<reference evidence="2 3" key="1">
    <citation type="submission" date="2013-06" db="EMBL/GenBank/DDBJ databases">
        <authorList>
            <person name="Weinstock G."/>
            <person name="Sodergren E."/>
            <person name="Lobos E.A."/>
            <person name="Fulton L."/>
            <person name="Fulton R."/>
            <person name="Courtney L."/>
            <person name="Fronick C."/>
            <person name="O'Laughlin M."/>
            <person name="Godfrey J."/>
            <person name="Wilson R.M."/>
            <person name="Miner T."/>
            <person name="Farmer C."/>
            <person name="Delehaunty K."/>
            <person name="Cordes M."/>
            <person name="Minx P."/>
            <person name="Tomlinson C."/>
            <person name="Chen J."/>
            <person name="Wollam A."/>
            <person name="Pepin K.H."/>
            <person name="Bhonagiri V."/>
            <person name="Zhang X."/>
            <person name="Warren W."/>
            <person name="Mitreva M."/>
            <person name="Mardis E.R."/>
            <person name="Wilson R.K."/>
        </authorList>
    </citation>
    <scope>NUCLEOTIDE SEQUENCE [LARGE SCALE GENOMIC DNA]</scope>
    <source>
        <strain evidence="2 3">W1703</strain>
    </source>
</reference>
<dbReference type="AlphaFoldDB" id="U2IYP1"/>
<sequence length="65" mass="7368">MIEGYSIMDWVTLGGVVGTVVIVIIVMINSSCDTRALLREFEILSEKQKELSEEIRGILKKIRNE</sequence>
<evidence type="ECO:0000256" key="1">
    <source>
        <dbReference type="SAM" id="Phobius"/>
    </source>
</evidence>
<dbReference type="Proteomes" id="UP000016617">
    <property type="component" value="Unassembled WGS sequence"/>
</dbReference>
<organism evidence="2 3">
    <name type="scientific">Streptococcus sobrinus W1703</name>
    <dbReference type="NCBI Taxonomy" id="1227275"/>
    <lineage>
        <taxon>Bacteria</taxon>
        <taxon>Bacillati</taxon>
        <taxon>Bacillota</taxon>
        <taxon>Bacilli</taxon>
        <taxon>Lactobacillales</taxon>
        <taxon>Streptococcaceae</taxon>
        <taxon>Streptococcus</taxon>
    </lineage>
</organism>